<dbReference type="GO" id="GO:0006915">
    <property type="term" value="P:apoptotic process"/>
    <property type="evidence" value="ECO:0007669"/>
    <property type="project" value="UniProtKB-KW"/>
</dbReference>
<feature type="domain" description="C2H2-type" evidence="16">
    <location>
        <begin position="1805"/>
        <end position="1833"/>
    </location>
</feature>
<feature type="repeat" description="ANK" evidence="12">
    <location>
        <begin position="1374"/>
        <end position="1406"/>
    </location>
</feature>
<evidence type="ECO:0000256" key="12">
    <source>
        <dbReference type="PROSITE-ProRule" id="PRU00023"/>
    </source>
</evidence>
<evidence type="ECO:0000256" key="6">
    <source>
        <dbReference type="ARBA" id="ARBA00022771"/>
    </source>
</evidence>
<dbReference type="SUPFAM" id="SSF48403">
    <property type="entry name" value="Ankyrin repeat"/>
    <property type="match status" value="3"/>
</dbReference>
<evidence type="ECO:0000256" key="4">
    <source>
        <dbReference type="ARBA" id="ARBA00022723"/>
    </source>
</evidence>
<dbReference type="InterPro" id="IPR013087">
    <property type="entry name" value="Znf_C2H2_type"/>
</dbReference>
<dbReference type="InterPro" id="IPR002475">
    <property type="entry name" value="Bcl2-like"/>
</dbReference>
<evidence type="ECO:0000256" key="15">
    <source>
        <dbReference type="SAM" id="Phobius"/>
    </source>
</evidence>
<evidence type="ECO:0000256" key="9">
    <source>
        <dbReference type="ARBA" id="ARBA00023043"/>
    </source>
</evidence>
<keyword evidence="18" id="KW-1185">Reference proteome</keyword>
<keyword evidence="15" id="KW-0812">Transmembrane</keyword>
<feature type="transmembrane region" description="Helical" evidence="15">
    <location>
        <begin position="2266"/>
        <end position="2282"/>
    </location>
</feature>
<feature type="region of interest" description="Disordered" evidence="14">
    <location>
        <begin position="1879"/>
        <end position="2018"/>
    </location>
</feature>
<evidence type="ECO:0000256" key="1">
    <source>
        <dbReference type="ARBA" id="ARBA00004123"/>
    </source>
</evidence>
<keyword evidence="10" id="KW-0804">Transcription</keyword>
<dbReference type="SMART" id="SM00337">
    <property type="entry name" value="BCL"/>
    <property type="match status" value="1"/>
</dbReference>
<dbReference type="Pfam" id="PF12796">
    <property type="entry name" value="Ank_2"/>
    <property type="match status" value="4"/>
</dbReference>
<feature type="compositionally biased region" description="Polar residues" evidence="14">
    <location>
        <begin position="1965"/>
        <end position="1984"/>
    </location>
</feature>
<dbReference type="InterPro" id="IPR036236">
    <property type="entry name" value="Znf_C2H2_sf"/>
</dbReference>
<comment type="similarity">
    <text evidence="2">Belongs to the Bcl-2 family.</text>
</comment>
<dbReference type="CDD" id="cd06845">
    <property type="entry name" value="Bcl-2_like"/>
    <property type="match status" value="1"/>
</dbReference>
<dbReference type="PROSITE" id="PS00028">
    <property type="entry name" value="ZINC_FINGER_C2H2_1"/>
    <property type="match status" value="12"/>
</dbReference>
<feature type="repeat" description="ANK" evidence="12">
    <location>
        <begin position="770"/>
        <end position="805"/>
    </location>
</feature>
<dbReference type="Pfam" id="PF00096">
    <property type="entry name" value="zf-C2H2"/>
    <property type="match status" value="7"/>
</dbReference>
<feature type="compositionally biased region" description="Low complexity" evidence="14">
    <location>
        <begin position="1992"/>
        <end position="2006"/>
    </location>
</feature>
<dbReference type="Gene3D" id="3.30.160.60">
    <property type="entry name" value="Classic Zinc Finger"/>
    <property type="match status" value="11"/>
</dbReference>
<dbReference type="PROSITE" id="PS50157">
    <property type="entry name" value="ZINC_FINGER_C2H2_2"/>
    <property type="match status" value="12"/>
</dbReference>
<evidence type="ECO:0000256" key="7">
    <source>
        <dbReference type="ARBA" id="ARBA00022833"/>
    </source>
</evidence>
<keyword evidence="6 13" id="KW-0863">Zinc-finger</keyword>
<feature type="region of interest" description="Disordered" evidence="14">
    <location>
        <begin position="2030"/>
        <end position="2052"/>
    </location>
</feature>
<feature type="domain" description="C2H2-type" evidence="16">
    <location>
        <begin position="1193"/>
        <end position="1221"/>
    </location>
</feature>
<dbReference type="FunFam" id="3.30.160.60:FF:000012">
    <property type="entry name" value="RB-associated KRAB zinc finger protein-like"/>
    <property type="match status" value="1"/>
</dbReference>
<dbReference type="EMBL" id="CADCXV010000753">
    <property type="protein sequence ID" value="CAB0034736.1"/>
    <property type="molecule type" value="Genomic_DNA"/>
</dbReference>
<feature type="domain" description="C2H2-type" evidence="16">
    <location>
        <begin position="1747"/>
        <end position="1775"/>
    </location>
</feature>
<dbReference type="Proteomes" id="UP000479190">
    <property type="component" value="Unassembled WGS sequence"/>
</dbReference>
<keyword evidence="7" id="KW-0862">Zinc</keyword>
<evidence type="ECO:0000259" key="16">
    <source>
        <dbReference type="PROSITE" id="PS50157"/>
    </source>
</evidence>
<feature type="domain" description="C2H2-type" evidence="16">
    <location>
        <begin position="1164"/>
        <end position="1192"/>
    </location>
</feature>
<feature type="domain" description="C2H2-type" evidence="16">
    <location>
        <begin position="1689"/>
        <end position="1717"/>
    </location>
</feature>
<feature type="repeat" description="ANK" evidence="12">
    <location>
        <begin position="615"/>
        <end position="647"/>
    </location>
</feature>
<dbReference type="PANTHER" id="PTHR24173:SF74">
    <property type="entry name" value="ANKYRIN REPEAT DOMAIN-CONTAINING PROTEIN 16"/>
    <property type="match status" value="1"/>
</dbReference>
<gene>
    <name evidence="17" type="ORF">TBRA_LOCUS6634</name>
</gene>
<dbReference type="PROSITE" id="PS50088">
    <property type="entry name" value="ANK_REPEAT"/>
    <property type="match status" value="8"/>
</dbReference>
<dbReference type="OrthoDB" id="6021377at2759"/>
<dbReference type="InterPro" id="IPR002110">
    <property type="entry name" value="Ankyrin_rpt"/>
</dbReference>
<evidence type="ECO:0000256" key="8">
    <source>
        <dbReference type="ARBA" id="ARBA00023015"/>
    </source>
</evidence>
<reference evidence="17 18" key="1">
    <citation type="submission" date="2020-02" db="EMBL/GenBank/DDBJ databases">
        <authorList>
            <person name="Ferguson B K."/>
        </authorList>
    </citation>
    <scope>NUCLEOTIDE SEQUENCE [LARGE SCALE GENOMIC DNA]</scope>
</reference>
<evidence type="ECO:0000256" key="11">
    <source>
        <dbReference type="ARBA" id="ARBA00023242"/>
    </source>
</evidence>
<feature type="domain" description="C2H2-type" evidence="16">
    <location>
        <begin position="1863"/>
        <end position="1886"/>
    </location>
</feature>
<dbReference type="Gene3D" id="1.10.437.10">
    <property type="entry name" value="Blc2-like"/>
    <property type="match status" value="1"/>
</dbReference>
<dbReference type="PANTHER" id="PTHR24173">
    <property type="entry name" value="ANKYRIN REPEAT CONTAINING"/>
    <property type="match status" value="1"/>
</dbReference>
<feature type="domain" description="C2H2-type" evidence="16">
    <location>
        <begin position="1625"/>
        <end position="1659"/>
    </location>
</feature>
<dbReference type="SMART" id="SM00355">
    <property type="entry name" value="ZnF_C2H2"/>
    <property type="match status" value="12"/>
</dbReference>
<evidence type="ECO:0000313" key="17">
    <source>
        <dbReference type="EMBL" id="CAB0034736.1"/>
    </source>
</evidence>
<feature type="repeat" description="ANK" evidence="12">
    <location>
        <begin position="542"/>
        <end position="574"/>
    </location>
</feature>
<dbReference type="SUPFAM" id="SSF56854">
    <property type="entry name" value="Bcl-2 inhibitors of programmed cell death"/>
    <property type="match status" value="1"/>
</dbReference>
<dbReference type="SMART" id="SM00248">
    <property type="entry name" value="ANK"/>
    <property type="match status" value="17"/>
</dbReference>
<feature type="domain" description="C2H2-type" evidence="16">
    <location>
        <begin position="1776"/>
        <end position="1804"/>
    </location>
</feature>
<feature type="repeat" description="ANK" evidence="12">
    <location>
        <begin position="1447"/>
        <end position="1475"/>
    </location>
</feature>
<feature type="domain" description="C2H2-type" evidence="16">
    <location>
        <begin position="1834"/>
        <end position="1862"/>
    </location>
</feature>
<feature type="repeat" description="ANK" evidence="12">
    <location>
        <begin position="692"/>
        <end position="727"/>
    </location>
</feature>
<dbReference type="PROSITE" id="PS50297">
    <property type="entry name" value="ANK_REP_REGION"/>
    <property type="match status" value="8"/>
</dbReference>
<evidence type="ECO:0000313" key="18">
    <source>
        <dbReference type="Proteomes" id="UP000479190"/>
    </source>
</evidence>
<sequence>MSKRFFRGWALKPFLELIQNRLPILCCEIIIKNLMNEDLCHICLAAESPIHKDNIQKCNSERPVRARKAPKRLQIEWHGLFVKAQTALCMSSMKEFFNLQLENKGAQARSVKVDAKEQLKKFVDRLEAKVKPALTETYHEVEQIKSDMENATKEAFKFCNYREQDATISIQPIKSDIVKTLAEKMKLDRDDEFNCEMKMLSEMFEYGSIMSTLTKCIEDNSTKSLEPVIEALKELDRKVFLIDYNIERAKKCADDATSTPSSATKCLNERLWINEIVMSSDDVSDESIHGDGNDQNQKLQEFERLRENIAWESQRKRRKFIRRLWPVIENWNTGLPELRNVFRREEMDRLLQDAVYCMGGKQNSRQGVRFIEFVARAGYRDEPELAVDGEPVSRRTTALHRASLRRFPNKIVVLRELFKIYDRLDVDYTDKFGRTHFYVACKHGLVDIVEQFLELGQDANYLGPRTRDSPLHLALVHENRQMVRLLLRRGADPNLASRAGSTPLHIICVTMNYDDDFRDEFFAIVENELGLAVELDAVVDRGCNTILHAALFRGRIDSFEFLLSRGAYVNAANGYGYTALHLICNGDCDQVELLRRLFELGRQHHRVQIDARDRFGNTPLHLAARSHHRRSIELLLRRGADPSLVNEAGWTLLHQVCWWHRDDVELLEWLLELGDEEQRAVLRVNARTTDESRNTALHMVLRCGRSDNRRMAELLLRAGADPNLANAKGATPLHVIGESSYNRNNNLARLFFDVNDESRRTVRIDARDEMGNTPLHLALRHMRDGHEEMVELLLRRGADPNAANADGSTPLHVICQSDENSSLLRSFLNVNDELEKTVQIDIRDNEGNRPLHLAVRSTSDGYKETVELLLRRGADPDAANAVGSTPLHFICKRDCDDDDLVEFFCEINEKINDRAVRIDARDERGRTPLEEAMANTLPRAVEFLLNQGAHLSGFVFRPLFHLSTLSYFDQELVPRSNEKCHNFKLRLTAGTMMVLERLEDVGYELDRGDALKIMAFFSRHGLLLPDNSEEDNWYDDKRFEYDAKRIVVKPSLSLYDLTRLPAREADKRLTFADYFELAQSEKLNRLRQRHLDLCARHLCEKLSRRFFWSWALYPFMELIHWRLPILCCDKIMEILMNEDLWRVCLTATEQNSHQKIVHECQKDYACDKCEKKFGQKPHLLDHQKTVHEGRKDFACDKCDAKYGLKHQLLRHQKIVHECQKDYACDKCKNKFSQKSHLLYHQKTVHEGRKSFACNKCEKKEIDWLLTEFAQSDVYNYSYNYEGKRFIEFVRRTGYKDEPDLGEDGKPILRRTTPLHRVHSYALELFEIYDRFDVNYIDDLYGLTHFHAACKSDCNEAVVKFLELGQDPNLLVSVTGEAPLHLTAQFDNLEVFGTLLRSGADPNLVNAEGSTPLHVLAQRHLDDNLVDLFFKICDEKNYLVPLDPLDNRGRTPLQIAVSNFLPHVVGVLLDRGADLSKFVFPADFRSEPWAYEIWNDFRLRLASGALGVVQHLEKRGYKLNRSEALIIMKFFAKYKMLEKSTDIEKNWYDDEEFRNAAKRKSIIPRTSFIQEFGDGDELTREAKKTSEPTQRYLSLDDLIRLRPEEAEKRLTFEDYVKTVHEGRKDYKCDKCEKKFGWKSTLLSHQKTIHHQKTVHEGRKDYGCNKCGKKFGLQTDLFKHQRTIHEGRKDYACDKCEKKFGHKQNLRTHQKTVHEGHKDYACDKCENKFSQKIALLYHQQTVHDGRKDYACDKCGKKFSQKPNLLVHQRTVHEGRKDYECDSCEKTFGQKMPLIRHQKTVHEDRKDYACEKCGKKFGMKSNLLTHIRAIHDGRKDYACDKCDKKFGQKSHLLTHIKTVHESRRDHACDKCEQKFRQKQHLRVHQKTVHGPIDIDDSGSSETRARCGRGSSSSRISMGQALEKMSLARRSSRRRSTMSLIDVQEGVVLSSRRQSSQMTPSPPPRINVISPSGGSPSPTACTPSPVRSQQRDRNDSTSSTTSILASANSAGSAGKDSGEMNPYRLTQRIVEDNFRHESLYDTPTSGNGGGNRRGSFLNLTDSARRRLSNVGDAVSRKISCTIGWKSSSIETIVQQGVALCKYYVRNRLKRSGLLTRKIGLRRTTSSKLVVESNHTAAAAAGNGHSASMMWAAHQMFPELAALGAELEKMYPELYERVGRQIGCVQFTSKQRVGDALGDIVRELMQRHGGCNWSKIVAIYAVAGGLACDCVRQGNPDFLDAIYEAMENVIEEYIAPWILIRGGWSGLDRETVFSVISFLLLFFLLLLL</sequence>
<dbReference type="InterPro" id="IPR046371">
    <property type="entry name" value="Bcl-2_BH1-3"/>
</dbReference>
<evidence type="ECO:0000256" key="2">
    <source>
        <dbReference type="ARBA" id="ARBA00009458"/>
    </source>
</evidence>
<evidence type="ECO:0000256" key="14">
    <source>
        <dbReference type="SAM" id="MobiDB-lite"/>
    </source>
</evidence>
<feature type="domain" description="C2H2-type" evidence="16">
    <location>
        <begin position="1222"/>
        <end position="1250"/>
    </location>
</feature>
<evidence type="ECO:0000256" key="10">
    <source>
        <dbReference type="ARBA" id="ARBA00023163"/>
    </source>
</evidence>
<proteinExistence type="inferred from homology"/>
<feature type="domain" description="C2H2-type" evidence="16">
    <location>
        <begin position="1718"/>
        <end position="1746"/>
    </location>
</feature>
<dbReference type="Gene3D" id="1.25.40.20">
    <property type="entry name" value="Ankyrin repeat-containing domain"/>
    <property type="match status" value="4"/>
</dbReference>
<dbReference type="InterPro" id="IPR036770">
    <property type="entry name" value="Ankyrin_rpt-contain_sf"/>
</dbReference>
<feature type="compositionally biased region" description="Low complexity" evidence="14">
    <location>
        <begin position="1904"/>
        <end position="1915"/>
    </location>
</feature>
<feature type="domain" description="C2H2-type" evidence="16">
    <location>
        <begin position="1660"/>
        <end position="1688"/>
    </location>
</feature>
<dbReference type="Pfam" id="PF00023">
    <property type="entry name" value="Ank"/>
    <property type="match status" value="1"/>
</dbReference>
<feature type="repeat" description="ANK" evidence="12">
    <location>
        <begin position="466"/>
        <end position="498"/>
    </location>
</feature>
<dbReference type="PROSITE" id="PS50062">
    <property type="entry name" value="BCL2_FAMILY"/>
    <property type="match status" value="1"/>
</dbReference>
<organism evidence="17 18">
    <name type="scientific">Trichogramma brassicae</name>
    <dbReference type="NCBI Taxonomy" id="86971"/>
    <lineage>
        <taxon>Eukaryota</taxon>
        <taxon>Metazoa</taxon>
        <taxon>Ecdysozoa</taxon>
        <taxon>Arthropoda</taxon>
        <taxon>Hexapoda</taxon>
        <taxon>Insecta</taxon>
        <taxon>Pterygota</taxon>
        <taxon>Neoptera</taxon>
        <taxon>Endopterygota</taxon>
        <taxon>Hymenoptera</taxon>
        <taxon>Apocrita</taxon>
        <taxon>Proctotrupomorpha</taxon>
        <taxon>Chalcidoidea</taxon>
        <taxon>Trichogrammatidae</taxon>
        <taxon>Trichogramma</taxon>
    </lineage>
</organism>
<dbReference type="GO" id="GO:0005634">
    <property type="term" value="C:nucleus"/>
    <property type="evidence" value="ECO:0007669"/>
    <property type="project" value="UniProtKB-SubCell"/>
</dbReference>
<dbReference type="InterPro" id="IPR026298">
    <property type="entry name" value="Bcl-2_fam"/>
</dbReference>
<keyword evidence="4" id="KW-0479">Metal-binding</keyword>
<evidence type="ECO:0000256" key="3">
    <source>
        <dbReference type="ARBA" id="ARBA00022703"/>
    </source>
</evidence>
<evidence type="ECO:0000256" key="5">
    <source>
        <dbReference type="ARBA" id="ARBA00022737"/>
    </source>
</evidence>
<dbReference type="InterPro" id="IPR036834">
    <property type="entry name" value="Bcl-2-like_sf"/>
</dbReference>
<name>A0A6H5IDX7_9HYME</name>
<keyword evidence="15" id="KW-0472">Membrane</keyword>
<dbReference type="SUPFAM" id="SSF57667">
    <property type="entry name" value="beta-beta-alpha zinc fingers"/>
    <property type="match status" value="7"/>
</dbReference>
<dbReference type="GO" id="GO:0042981">
    <property type="term" value="P:regulation of apoptotic process"/>
    <property type="evidence" value="ECO:0007669"/>
    <property type="project" value="InterPro"/>
</dbReference>
<keyword evidence="3" id="KW-0053">Apoptosis</keyword>
<evidence type="ECO:0000256" key="13">
    <source>
        <dbReference type="PROSITE-ProRule" id="PRU00042"/>
    </source>
</evidence>
<keyword evidence="8" id="KW-0805">Transcription regulation</keyword>
<feature type="repeat" description="ANK" evidence="12">
    <location>
        <begin position="846"/>
        <end position="881"/>
    </location>
</feature>
<comment type="subcellular location">
    <subcellularLocation>
        <location evidence="1">Nucleus</location>
    </subcellularLocation>
</comment>
<protein>
    <recommendedName>
        <fullName evidence="16">C2H2-type domain-containing protein</fullName>
    </recommendedName>
</protein>
<dbReference type="PRINTS" id="PR01415">
    <property type="entry name" value="ANKYRIN"/>
</dbReference>
<keyword evidence="15" id="KW-1133">Transmembrane helix</keyword>
<accession>A0A6H5IDX7</accession>
<dbReference type="GO" id="GO:0008270">
    <property type="term" value="F:zinc ion binding"/>
    <property type="evidence" value="ECO:0007669"/>
    <property type="project" value="UniProtKB-KW"/>
</dbReference>
<dbReference type="Pfam" id="PF00452">
    <property type="entry name" value="Bcl-2"/>
    <property type="match status" value="1"/>
</dbReference>
<keyword evidence="11" id="KW-0539">Nucleus</keyword>
<keyword evidence="9 12" id="KW-0040">ANK repeat</keyword>
<keyword evidence="5" id="KW-0677">Repeat</keyword>